<comment type="caution">
    <text evidence="7">The sequence shown here is derived from an EMBL/GenBank/DDBJ whole genome shotgun (WGS) entry which is preliminary data.</text>
</comment>
<feature type="domain" description="Yip1" evidence="6">
    <location>
        <begin position="14"/>
        <end position="184"/>
    </location>
</feature>
<accession>A0A934SGW3</accession>
<evidence type="ECO:0000313" key="7">
    <source>
        <dbReference type="EMBL" id="MBK4217225.1"/>
    </source>
</evidence>
<proteinExistence type="predicted"/>
<sequence length="201" mass="21323">MISLTSLRGLVVDSFRRPADVAGVLIRSDIPMPARWMLLILVISFSGILSYLTSLTVGPGPSQFDDALLEMIGQPMVMAGIQLVAVLAGSALVISIGRLFGGTGRFEDALLLMVWTEFLLLLVQGLQLLLVPILPTAAAVLGLAAAFVFLWMSLQFVRVLHGFDNLIKPVVVVIGAGIGAVLILSVVLSMAGFTPEVPNDL</sequence>
<feature type="transmembrane region" description="Helical" evidence="5">
    <location>
        <begin position="136"/>
        <end position="157"/>
    </location>
</feature>
<dbReference type="GO" id="GO:0016020">
    <property type="term" value="C:membrane"/>
    <property type="evidence" value="ECO:0007669"/>
    <property type="project" value="UniProtKB-SubCell"/>
</dbReference>
<keyword evidence="8" id="KW-1185">Reference proteome</keyword>
<dbReference type="RefSeq" id="WP_200687821.1">
    <property type="nucleotide sequence ID" value="NZ_JAEPRQ010000006.1"/>
</dbReference>
<organism evidence="7 8">
    <name type="scientific">Paracoccus caeni</name>
    <dbReference type="NCBI Taxonomy" id="657651"/>
    <lineage>
        <taxon>Bacteria</taxon>
        <taxon>Pseudomonadati</taxon>
        <taxon>Pseudomonadota</taxon>
        <taxon>Alphaproteobacteria</taxon>
        <taxon>Rhodobacterales</taxon>
        <taxon>Paracoccaceae</taxon>
        <taxon>Paracoccus</taxon>
    </lineage>
</organism>
<evidence type="ECO:0000256" key="5">
    <source>
        <dbReference type="SAM" id="Phobius"/>
    </source>
</evidence>
<comment type="subcellular location">
    <subcellularLocation>
        <location evidence="1">Membrane</location>
        <topology evidence="1">Multi-pass membrane protein</topology>
    </subcellularLocation>
</comment>
<name>A0A934SGW3_9RHOB</name>
<evidence type="ECO:0000313" key="8">
    <source>
        <dbReference type="Proteomes" id="UP000640485"/>
    </source>
</evidence>
<reference evidence="7" key="1">
    <citation type="submission" date="2021-01" db="EMBL/GenBank/DDBJ databases">
        <title>Paracoccus amoyensis sp. nov., isolated from the surface seawater along the coast of Xiamen Island, China.</title>
        <authorList>
            <person name="Lyu L."/>
        </authorList>
    </citation>
    <scope>NUCLEOTIDE SEQUENCE</scope>
    <source>
        <strain evidence="7">MJ17</strain>
    </source>
</reference>
<gene>
    <name evidence="7" type="ORF">JJJ17_14935</name>
</gene>
<keyword evidence="2 5" id="KW-0812">Transmembrane</keyword>
<evidence type="ECO:0000256" key="3">
    <source>
        <dbReference type="ARBA" id="ARBA00022989"/>
    </source>
</evidence>
<feature type="transmembrane region" description="Helical" evidence="5">
    <location>
        <begin position="169"/>
        <end position="193"/>
    </location>
</feature>
<feature type="transmembrane region" description="Helical" evidence="5">
    <location>
        <begin position="77"/>
        <end position="97"/>
    </location>
</feature>
<dbReference type="AlphaFoldDB" id="A0A934SGW3"/>
<feature type="transmembrane region" description="Helical" evidence="5">
    <location>
        <begin position="109"/>
        <end position="130"/>
    </location>
</feature>
<dbReference type="EMBL" id="JAEPRQ010000006">
    <property type="protein sequence ID" value="MBK4217225.1"/>
    <property type="molecule type" value="Genomic_DNA"/>
</dbReference>
<dbReference type="InterPro" id="IPR006977">
    <property type="entry name" value="Yip1_dom"/>
</dbReference>
<protein>
    <submittedName>
        <fullName evidence="7">YIP1 family protein</fullName>
    </submittedName>
</protein>
<evidence type="ECO:0000256" key="4">
    <source>
        <dbReference type="ARBA" id="ARBA00023136"/>
    </source>
</evidence>
<feature type="transmembrane region" description="Helical" evidence="5">
    <location>
        <begin position="36"/>
        <end position="57"/>
    </location>
</feature>
<dbReference type="Proteomes" id="UP000640485">
    <property type="component" value="Unassembled WGS sequence"/>
</dbReference>
<keyword evidence="3 5" id="KW-1133">Transmembrane helix</keyword>
<dbReference type="Pfam" id="PF04893">
    <property type="entry name" value="Yip1"/>
    <property type="match status" value="1"/>
</dbReference>
<evidence type="ECO:0000256" key="2">
    <source>
        <dbReference type="ARBA" id="ARBA00022692"/>
    </source>
</evidence>
<evidence type="ECO:0000256" key="1">
    <source>
        <dbReference type="ARBA" id="ARBA00004141"/>
    </source>
</evidence>
<keyword evidence="4 5" id="KW-0472">Membrane</keyword>
<evidence type="ECO:0000259" key="6">
    <source>
        <dbReference type="Pfam" id="PF04893"/>
    </source>
</evidence>